<reference evidence="1" key="1">
    <citation type="submission" date="2020-04" db="EMBL/GenBank/DDBJ databases">
        <title>Deep metagenomics examines the oral microbiome during advanced dental caries in children, revealing novel taxa and co-occurrences with host molecules.</title>
        <authorList>
            <person name="Baker J.L."/>
            <person name="Morton J.T."/>
            <person name="Dinis M."/>
            <person name="Alvarez R."/>
            <person name="Tran N.C."/>
            <person name="Knight R."/>
            <person name="Edlund A."/>
        </authorList>
    </citation>
    <scope>NUCLEOTIDE SEQUENCE</scope>
    <source>
        <strain evidence="1">JCVI_25_bin.9</strain>
    </source>
</reference>
<sequence>MKITELKIGDKVCNKDDGFPMIVVGLHSSLDDLNNGAVYLDFNGNEGDMWEEEAKDLQPYHKVKL</sequence>
<accession>A0A930N569</accession>
<comment type="caution">
    <text evidence="1">The sequence shown here is derived from an EMBL/GenBank/DDBJ whole genome shotgun (WGS) entry which is preliminary data.</text>
</comment>
<evidence type="ECO:0000313" key="2">
    <source>
        <dbReference type="Proteomes" id="UP000757461"/>
    </source>
</evidence>
<gene>
    <name evidence="1" type="ORF">HXN33_07745</name>
</gene>
<dbReference type="EMBL" id="JABZSQ010000145">
    <property type="protein sequence ID" value="MBF1415456.1"/>
    <property type="molecule type" value="Genomic_DNA"/>
</dbReference>
<evidence type="ECO:0000313" key="1">
    <source>
        <dbReference type="EMBL" id="MBF1415456.1"/>
    </source>
</evidence>
<organism evidence="1 2">
    <name type="scientific">Prevotella histicola</name>
    <dbReference type="NCBI Taxonomy" id="470565"/>
    <lineage>
        <taxon>Bacteria</taxon>
        <taxon>Pseudomonadati</taxon>
        <taxon>Bacteroidota</taxon>
        <taxon>Bacteroidia</taxon>
        <taxon>Bacteroidales</taxon>
        <taxon>Prevotellaceae</taxon>
        <taxon>Prevotella</taxon>
    </lineage>
</organism>
<protein>
    <submittedName>
        <fullName evidence="1">Uncharacterized protein</fullName>
    </submittedName>
</protein>
<dbReference type="AlphaFoldDB" id="A0A930N569"/>
<name>A0A930N569_9BACT</name>
<proteinExistence type="predicted"/>
<dbReference type="Proteomes" id="UP000757461">
    <property type="component" value="Unassembled WGS sequence"/>
</dbReference>